<dbReference type="SUPFAM" id="SSF56112">
    <property type="entry name" value="Protein kinase-like (PK-like)"/>
    <property type="match status" value="1"/>
</dbReference>
<evidence type="ECO:0000256" key="5">
    <source>
        <dbReference type="SAM" id="Coils"/>
    </source>
</evidence>
<name>A0A8H3CV10_9AGAM</name>
<evidence type="ECO:0000256" key="3">
    <source>
        <dbReference type="ARBA" id="ARBA00022777"/>
    </source>
</evidence>
<evidence type="ECO:0000313" key="9">
    <source>
        <dbReference type="Proteomes" id="UP000663850"/>
    </source>
</evidence>
<dbReference type="Gene3D" id="1.10.510.10">
    <property type="entry name" value="Transferase(Phosphotransferase) domain 1"/>
    <property type="match status" value="1"/>
</dbReference>
<dbReference type="InterPro" id="IPR051681">
    <property type="entry name" value="Ser/Thr_Kinases-Pseudokinases"/>
</dbReference>
<gene>
    <name evidence="8" type="ORF">RDB_LOCUS94703</name>
</gene>
<accession>A0A8H3CV10</accession>
<sequence>MDFDVPTGPPPAYTRGDVTFAQVAKDLDASIELSPEFKDALTAFRQFVASQEKDRLSKYQLNLLRSQAVYVLEECARYKSKEGDLSMVLPALTEIFTGVSEQLEQGPRWDQAITDPTVIRKLESTIGNAVDRLEDQMRRMARGEDAESTLYKDELERARAKDRRKIEELESAIWGLQTPANQSPDLNEVVENSMEENLKIIRDPSASVGQKQIDARKSLAVIAELTGRSLPPNTMLDRKFVAIGNHAISQGSSYDVFLGEYFTGEKIAIKVLRHRVDEETANKTHMRFARQTENWSALRHDCILPFYGVGVMQSPVSPTEYQLYLVSPYLKNQDIALDIARGLKYMHGVDLPELEGKGMVHSALNIYNVLVKDSGRAVISGLGHAKVIKDFQASFTGDNSEYRYMGPEILDDAVLTFGSDIWSWAMTSLEILTDEPPFGAKTRGTKIIQLIGTNKRPQRANHPKIEEYEHSDEIWQLFEECWKKQPEDRPSAREVVQRFKPFVQEFGKKSDSTVQKPPPPTYPRTEYGQRDPAVQQGTIPQPEQHHLGKAAPPVAQGQAPSSGTGGTSGEGNQDGRASQPIVPAPGSPRQ</sequence>
<dbReference type="EMBL" id="CAJMWZ010005107">
    <property type="protein sequence ID" value="CAE6500630.1"/>
    <property type="molecule type" value="Genomic_DNA"/>
</dbReference>
<organism evidence="8 9">
    <name type="scientific">Rhizoctonia solani</name>
    <dbReference type="NCBI Taxonomy" id="456999"/>
    <lineage>
        <taxon>Eukaryota</taxon>
        <taxon>Fungi</taxon>
        <taxon>Dikarya</taxon>
        <taxon>Basidiomycota</taxon>
        <taxon>Agaricomycotina</taxon>
        <taxon>Agaricomycetes</taxon>
        <taxon>Cantharellales</taxon>
        <taxon>Ceratobasidiaceae</taxon>
        <taxon>Rhizoctonia</taxon>
    </lineage>
</organism>
<evidence type="ECO:0000256" key="6">
    <source>
        <dbReference type="SAM" id="MobiDB-lite"/>
    </source>
</evidence>
<keyword evidence="3" id="KW-0418">Kinase</keyword>
<evidence type="ECO:0000256" key="2">
    <source>
        <dbReference type="ARBA" id="ARBA00022741"/>
    </source>
</evidence>
<comment type="caution">
    <text evidence="8">The sequence shown here is derived from an EMBL/GenBank/DDBJ whole genome shotgun (WGS) entry which is preliminary data.</text>
</comment>
<evidence type="ECO:0000259" key="7">
    <source>
        <dbReference type="PROSITE" id="PS50011"/>
    </source>
</evidence>
<keyword evidence="5" id="KW-0175">Coiled coil</keyword>
<evidence type="ECO:0000313" key="8">
    <source>
        <dbReference type="EMBL" id="CAE6500630.1"/>
    </source>
</evidence>
<proteinExistence type="predicted"/>
<feature type="domain" description="Protein kinase" evidence="7">
    <location>
        <begin position="242"/>
        <end position="503"/>
    </location>
</feature>
<evidence type="ECO:0000256" key="1">
    <source>
        <dbReference type="ARBA" id="ARBA00022679"/>
    </source>
</evidence>
<keyword evidence="2" id="KW-0547">Nucleotide-binding</keyword>
<dbReference type="InterPro" id="IPR000719">
    <property type="entry name" value="Prot_kinase_dom"/>
</dbReference>
<dbReference type="GO" id="GO:0005524">
    <property type="term" value="F:ATP binding"/>
    <property type="evidence" value="ECO:0007669"/>
    <property type="project" value="UniProtKB-KW"/>
</dbReference>
<dbReference type="PROSITE" id="PS50011">
    <property type="entry name" value="PROTEIN_KINASE_DOM"/>
    <property type="match status" value="1"/>
</dbReference>
<dbReference type="InterPro" id="IPR011009">
    <property type="entry name" value="Kinase-like_dom_sf"/>
</dbReference>
<dbReference type="InterPro" id="IPR001245">
    <property type="entry name" value="Ser-Thr/Tyr_kinase_cat_dom"/>
</dbReference>
<feature type="coiled-coil region" evidence="5">
    <location>
        <begin position="119"/>
        <end position="172"/>
    </location>
</feature>
<evidence type="ECO:0000256" key="4">
    <source>
        <dbReference type="ARBA" id="ARBA00022840"/>
    </source>
</evidence>
<dbReference type="GO" id="GO:0004674">
    <property type="term" value="F:protein serine/threonine kinase activity"/>
    <property type="evidence" value="ECO:0007669"/>
    <property type="project" value="TreeGrafter"/>
</dbReference>
<dbReference type="PANTHER" id="PTHR44329:SF288">
    <property type="entry name" value="MITOGEN-ACTIVATED PROTEIN KINASE KINASE KINASE 20"/>
    <property type="match status" value="1"/>
</dbReference>
<keyword evidence="4" id="KW-0067">ATP-binding</keyword>
<feature type="region of interest" description="Disordered" evidence="6">
    <location>
        <begin position="506"/>
        <end position="590"/>
    </location>
</feature>
<dbReference type="PANTHER" id="PTHR44329">
    <property type="entry name" value="SERINE/THREONINE-PROTEIN KINASE TNNI3K-RELATED"/>
    <property type="match status" value="1"/>
</dbReference>
<protein>
    <recommendedName>
        <fullName evidence="7">Protein kinase domain-containing protein</fullName>
    </recommendedName>
</protein>
<reference evidence="8" key="1">
    <citation type="submission" date="2021-01" db="EMBL/GenBank/DDBJ databases">
        <authorList>
            <person name="Kaushik A."/>
        </authorList>
    </citation>
    <scope>NUCLEOTIDE SEQUENCE</scope>
    <source>
        <strain evidence="8">Type strain: AG8-Rh-89/</strain>
    </source>
</reference>
<dbReference type="AlphaFoldDB" id="A0A8H3CV10"/>
<dbReference type="Pfam" id="PF07714">
    <property type="entry name" value="PK_Tyr_Ser-Thr"/>
    <property type="match status" value="1"/>
</dbReference>
<dbReference type="Proteomes" id="UP000663850">
    <property type="component" value="Unassembled WGS sequence"/>
</dbReference>
<keyword evidence="1" id="KW-0808">Transferase</keyword>